<dbReference type="PANTHER" id="PTHR10704">
    <property type="entry name" value="CARBOHYDRATE SULFOTRANSFERASE"/>
    <property type="match status" value="1"/>
</dbReference>
<dbReference type="GO" id="GO:0008459">
    <property type="term" value="F:chondroitin 6-sulfotransferase activity"/>
    <property type="evidence" value="ECO:0007669"/>
    <property type="project" value="UniProtKB-EC"/>
</dbReference>
<dbReference type="GO" id="GO:0006044">
    <property type="term" value="P:N-acetylglucosamine metabolic process"/>
    <property type="evidence" value="ECO:0007669"/>
    <property type="project" value="TreeGrafter"/>
</dbReference>
<keyword evidence="1" id="KW-1133">Transmembrane helix</keyword>
<keyword evidence="4" id="KW-1185">Reference proteome</keyword>
<sequence>MQKKFIYYFIILTVAESLALLFLAFTVQLRSPRTLLSKYLVSDNVSETIINVASSRTEELQRKSLLIVGQGRSGTSFVSKMLATGERTLEVYEPLRYHNLTNDEKLQVLRAFLSCRFTPSTLWEKDYFPPFWNLTEGTYNVEPSKNLACKKLCKGTTFCFLADELVQRFIDKCRHNFDNTVVKELIDRLPYRSLSSVMPEITKHTKNTDIRVLHVVRDPRASINSRIKLGWMPDYNSSNFEPRIRKYCDEINENIEFGQQLNESLRHRYKLILYRDIAARPVDTAREVFKFAGFDMSENTLRWIANMTNPKKKDAIKEKPYSLVRDSKANIDKWRRESPPERTRIIERVCKPLLQRIGGFHMMSSKF</sequence>
<dbReference type="OrthoDB" id="6138663at2759"/>
<gene>
    <name evidence="3" type="primary">Chst4_1</name>
    <name evidence="3" type="ORF">OS493_008722</name>
</gene>
<dbReference type="EMBL" id="MU825876">
    <property type="protein sequence ID" value="KAJ7386576.1"/>
    <property type="molecule type" value="Genomic_DNA"/>
</dbReference>
<dbReference type="InterPro" id="IPR000863">
    <property type="entry name" value="Sulfotransferase_dom"/>
</dbReference>
<proteinExistence type="predicted"/>
<accession>A0A9X0D4V3</accession>
<organism evidence="3 4">
    <name type="scientific">Desmophyllum pertusum</name>
    <dbReference type="NCBI Taxonomy" id="174260"/>
    <lineage>
        <taxon>Eukaryota</taxon>
        <taxon>Metazoa</taxon>
        <taxon>Cnidaria</taxon>
        <taxon>Anthozoa</taxon>
        <taxon>Hexacorallia</taxon>
        <taxon>Scleractinia</taxon>
        <taxon>Caryophylliina</taxon>
        <taxon>Caryophylliidae</taxon>
        <taxon>Desmophyllum</taxon>
    </lineage>
</organism>
<dbReference type="GO" id="GO:0006790">
    <property type="term" value="P:sulfur compound metabolic process"/>
    <property type="evidence" value="ECO:0007669"/>
    <property type="project" value="TreeGrafter"/>
</dbReference>
<evidence type="ECO:0000313" key="3">
    <source>
        <dbReference type="EMBL" id="KAJ7386576.1"/>
    </source>
</evidence>
<dbReference type="InterPro" id="IPR027417">
    <property type="entry name" value="P-loop_NTPase"/>
</dbReference>
<dbReference type="SUPFAM" id="SSF52540">
    <property type="entry name" value="P-loop containing nucleoside triphosphate hydrolases"/>
    <property type="match status" value="1"/>
</dbReference>
<dbReference type="Proteomes" id="UP001163046">
    <property type="component" value="Unassembled WGS sequence"/>
</dbReference>
<feature type="domain" description="Sulfotransferase" evidence="2">
    <location>
        <begin position="64"/>
        <end position="357"/>
    </location>
</feature>
<evidence type="ECO:0000313" key="4">
    <source>
        <dbReference type="Proteomes" id="UP001163046"/>
    </source>
</evidence>
<keyword evidence="1" id="KW-0812">Transmembrane</keyword>
<comment type="caution">
    <text evidence="3">The sequence shown here is derived from an EMBL/GenBank/DDBJ whole genome shotgun (WGS) entry which is preliminary data.</text>
</comment>
<name>A0A9X0D4V3_9CNID</name>
<keyword evidence="3" id="KW-0808">Transferase</keyword>
<evidence type="ECO:0000259" key="2">
    <source>
        <dbReference type="Pfam" id="PF00685"/>
    </source>
</evidence>
<feature type="transmembrane region" description="Helical" evidence="1">
    <location>
        <begin position="6"/>
        <end position="27"/>
    </location>
</feature>
<evidence type="ECO:0000256" key="1">
    <source>
        <dbReference type="SAM" id="Phobius"/>
    </source>
</evidence>
<keyword evidence="1" id="KW-0472">Membrane</keyword>
<dbReference type="AlphaFoldDB" id="A0A9X0D4V3"/>
<reference evidence="3" key="1">
    <citation type="submission" date="2023-01" db="EMBL/GenBank/DDBJ databases">
        <title>Genome assembly of the deep-sea coral Lophelia pertusa.</title>
        <authorList>
            <person name="Herrera S."/>
            <person name="Cordes E."/>
        </authorList>
    </citation>
    <scope>NUCLEOTIDE SEQUENCE</scope>
    <source>
        <strain evidence="3">USNM1676648</strain>
        <tissue evidence="3">Polyp</tissue>
    </source>
</reference>
<dbReference type="Pfam" id="PF00685">
    <property type="entry name" value="Sulfotransfer_1"/>
    <property type="match status" value="1"/>
</dbReference>
<dbReference type="GO" id="GO:0001517">
    <property type="term" value="F:N-acetylglucosamine 6-O-sulfotransferase activity"/>
    <property type="evidence" value="ECO:0007669"/>
    <property type="project" value="TreeGrafter"/>
</dbReference>
<dbReference type="EC" id="2.8.2.17" evidence="3"/>
<dbReference type="Gene3D" id="3.40.50.300">
    <property type="entry name" value="P-loop containing nucleotide triphosphate hydrolases"/>
    <property type="match status" value="1"/>
</dbReference>
<protein>
    <submittedName>
        <fullName evidence="3">N-acetylglucosamine 6-O-sulfotransferase</fullName>
        <ecNumber evidence="3">2.8.2.17</ecNumber>
    </submittedName>
</protein>
<dbReference type="InterPro" id="IPR051135">
    <property type="entry name" value="Gal/GlcNAc/GalNAc_ST"/>
</dbReference>
<dbReference type="PANTHER" id="PTHR10704:SF44">
    <property type="entry name" value="LD35051P-RELATED"/>
    <property type="match status" value="1"/>
</dbReference>